<dbReference type="InterPro" id="IPR011146">
    <property type="entry name" value="HIT-like"/>
</dbReference>
<feature type="short sequence motif" description="Histidine triad motif" evidence="2 3">
    <location>
        <begin position="99"/>
        <end position="103"/>
    </location>
</feature>
<dbReference type="InParanoid" id="A0A0M8K993"/>
<reference evidence="6 8" key="2">
    <citation type="submission" date="2015-07" db="EMBL/GenBank/DDBJ databases">
        <title>Whole genome sequence of Ardenticatena maritima DSM 23922.</title>
        <authorList>
            <person name="Hemp J."/>
            <person name="Ward L.M."/>
            <person name="Pace L.A."/>
            <person name="Fischer W.W."/>
        </authorList>
    </citation>
    <scope>NUCLEOTIDE SEQUENCE [LARGE SCALE GENOMIC DNA]</scope>
    <source>
        <strain evidence="6 8">110S</strain>
    </source>
</reference>
<evidence type="ECO:0000256" key="3">
    <source>
        <dbReference type="PROSITE-ProRule" id="PRU00464"/>
    </source>
</evidence>
<protein>
    <submittedName>
        <fullName evidence="5">Histidine triad (HIT) family protein</fullName>
    </submittedName>
</protein>
<dbReference type="STRING" id="872965.SE16_03485"/>
<comment type="caution">
    <text evidence="5">The sequence shown here is derived from an EMBL/GenBank/DDBJ whole genome shotgun (WGS) entry which is preliminary data.</text>
</comment>
<keyword evidence="7" id="KW-1185">Reference proteome</keyword>
<dbReference type="EMBL" id="BBZA01000147">
    <property type="protein sequence ID" value="GAP63461.1"/>
    <property type="molecule type" value="Genomic_DNA"/>
</dbReference>
<dbReference type="GO" id="GO:0009117">
    <property type="term" value="P:nucleotide metabolic process"/>
    <property type="evidence" value="ECO:0007669"/>
    <property type="project" value="TreeGrafter"/>
</dbReference>
<dbReference type="PATRIC" id="fig|872965.6.peg.657"/>
<evidence type="ECO:0000313" key="5">
    <source>
        <dbReference type="EMBL" id="GAP63461.1"/>
    </source>
</evidence>
<dbReference type="PROSITE" id="PS00892">
    <property type="entry name" value="HIT_1"/>
    <property type="match status" value="1"/>
</dbReference>
<dbReference type="Gene3D" id="3.30.428.10">
    <property type="entry name" value="HIT-like"/>
    <property type="match status" value="1"/>
</dbReference>
<dbReference type="PROSITE" id="PS51084">
    <property type="entry name" value="HIT_2"/>
    <property type="match status" value="1"/>
</dbReference>
<dbReference type="CDD" id="cd01277">
    <property type="entry name" value="HINT_subgroup"/>
    <property type="match status" value="1"/>
</dbReference>
<name>A0A0M8K993_9CHLR</name>
<dbReference type="Proteomes" id="UP000050502">
    <property type="component" value="Unassembled WGS sequence"/>
</dbReference>
<dbReference type="RefSeq" id="WP_054493294.1">
    <property type="nucleotide sequence ID" value="NZ_BBZA01000147.1"/>
</dbReference>
<evidence type="ECO:0000259" key="4">
    <source>
        <dbReference type="PROSITE" id="PS51084"/>
    </source>
</evidence>
<dbReference type="AlphaFoldDB" id="A0A0M8K993"/>
<dbReference type="OrthoDB" id="9784774at2"/>
<proteinExistence type="predicted"/>
<dbReference type="InterPro" id="IPR001310">
    <property type="entry name" value="Histidine_triad_HIT"/>
</dbReference>
<dbReference type="Proteomes" id="UP000037784">
    <property type="component" value="Unassembled WGS sequence"/>
</dbReference>
<reference evidence="7" key="3">
    <citation type="submission" date="2015-08" db="EMBL/GenBank/DDBJ databases">
        <title>Draft Genome Sequence of a Heterotrophic Facultative Anaerobic Bacterium Ardenticatena maritima Strain 110S.</title>
        <authorList>
            <person name="Kawaichi S."/>
            <person name="Yoshida T."/>
            <person name="Sako Y."/>
            <person name="Nakamura R."/>
        </authorList>
    </citation>
    <scope>NUCLEOTIDE SEQUENCE [LARGE SCALE GENOMIC DNA]</scope>
    <source>
        <strain evidence="7">110S</strain>
    </source>
</reference>
<dbReference type="PANTHER" id="PTHR46648">
    <property type="entry name" value="HIT FAMILY PROTEIN 1"/>
    <property type="match status" value="1"/>
</dbReference>
<gene>
    <name evidence="5" type="ORF">ARMA_1884</name>
    <name evidence="6" type="ORF">SE16_03485</name>
</gene>
<feature type="domain" description="HIT" evidence="4">
    <location>
        <begin position="7"/>
        <end position="114"/>
    </location>
</feature>
<evidence type="ECO:0000313" key="6">
    <source>
        <dbReference type="EMBL" id="KPL89503.1"/>
    </source>
</evidence>
<dbReference type="SUPFAM" id="SSF54197">
    <property type="entry name" value="HIT-like"/>
    <property type="match status" value="1"/>
</dbReference>
<dbReference type="InterPro" id="IPR019808">
    <property type="entry name" value="Histidine_triad_CS"/>
</dbReference>
<reference evidence="5 7" key="1">
    <citation type="journal article" date="2015" name="Genome Announc.">
        <title>Draft Genome Sequence of a Heterotrophic Facultative Anaerobic Thermophilic Bacterium, Ardenticatena maritima Strain 110ST.</title>
        <authorList>
            <person name="Kawaichi S."/>
            <person name="Yoshida T."/>
            <person name="Sako Y."/>
            <person name="Nakamura R."/>
        </authorList>
    </citation>
    <scope>NUCLEOTIDE SEQUENCE [LARGE SCALE GENOMIC DNA]</scope>
    <source>
        <strain evidence="5 7">110S</strain>
    </source>
</reference>
<evidence type="ECO:0000313" key="8">
    <source>
        <dbReference type="Proteomes" id="UP000050502"/>
    </source>
</evidence>
<dbReference type="FunCoup" id="A0A0M8K993">
    <property type="interactions" value="425"/>
</dbReference>
<dbReference type="Pfam" id="PF01230">
    <property type="entry name" value="HIT"/>
    <property type="match status" value="1"/>
</dbReference>
<sequence>MRDASCIFCRILAGEAPAHVVHEDELVMVFLDINQASPGHLLIVPRVHVPYWWELDEAHAAHMGVIARPLMQALREALQPDGINILQNNGRAAGQEVFHVHMHLIPRWQNDGRLGKPPKYEPQEVMAERAARIRAALANIRQA</sequence>
<evidence type="ECO:0000256" key="2">
    <source>
        <dbReference type="PIRSR" id="PIRSR601310-3"/>
    </source>
</evidence>
<dbReference type="GO" id="GO:0003824">
    <property type="term" value="F:catalytic activity"/>
    <property type="evidence" value="ECO:0007669"/>
    <property type="project" value="InterPro"/>
</dbReference>
<dbReference type="PRINTS" id="PR00332">
    <property type="entry name" value="HISTRIAD"/>
</dbReference>
<feature type="active site" description="Tele-AMP-histidine intermediate" evidence="1">
    <location>
        <position position="101"/>
    </location>
</feature>
<organism evidence="5 7">
    <name type="scientific">Ardenticatena maritima</name>
    <dbReference type="NCBI Taxonomy" id="872965"/>
    <lineage>
        <taxon>Bacteria</taxon>
        <taxon>Bacillati</taxon>
        <taxon>Chloroflexota</taxon>
        <taxon>Ardenticatenia</taxon>
        <taxon>Ardenticatenales</taxon>
        <taxon>Ardenticatenaceae</taxon>
        <taxon>Ardenticatena</taxon>
    </lineage>
</organism>
<evidence type="ECO:0000256" key="1">
    <source>
        <dbReference type="PIRSR" id="PIRSR601310-1"/>
    </source>
</evidence>
<accession>A0A0M8K993</accession>
<dbReference type="InterPro" id="IPR036265">
    <property type="entry name" value="HIT-like_sf"/>
</dbReference>
<dbReference type="InterPro" id="IPR039384">
    <property type="entry name" value="HINT"/>
</dbReference>
<evidence type="ECO:0000313" key="7">
    <source>
        <dbReference type="Proteomes" id="UP000037784"/>
    </source>
</evidence>
<dbReference type="PANTHER" id="PTHR46648:SF1">
    <property type="entry name" value="ADENOSINE 5'-MONOPHOSPHORAMIDASE HNT1"/>
    <property type="match status" value="1"/>
</dbReference>
<dbReference type="EMBL" id="LGKN01000003">
    <property type="protein sequence ID" value="KPL89503.1"/>
    <property type="molecule type" value="Genomic_DNA"/>
</dbReference>